<keyword evidence="5" id="KW-1133">Transmembrane helix</keyword>
<name>A0A175VDX6_AEREN</name>
<feature type="domain" description="HAMP" evidence="7">
    <location>
        <begin position="213"/>
        <end position="272"/>
    </location>
</feature>
<dbReference type="Pfam" id="PF00015">
    <property type="entry name" value="MCPsignal"/>
    <property type="match status" value="1"/>
</dbReference>
<dbReference type="GO" id="GO:0007165">
    <property type="term" value="P:signal transduction"/>
    <property type="evidence" value="ECO:0007669"/>
    <property type="project" value="UniProtKB-KW"/>
</dbReference>
<keyword evidence="5" id="KW-0812">Transmembrane</keyword>
<feature type="transmembrane region" description="Helical" evidence="5">
    <location>
        <begin position="191"/>
        <end position="211"/>
    </location>
</feature>
<keyword evidence="2 4" id="KW-0807">Transducer</keyword>
<comment type="subcellular location">
    <subcellularLocation>
        <location evidence="1">Membrane</location>
    </subcellularLocation>
</comment>
<dbReference type="Gene3D" id="1.10.287.950">
    <property type="entry name" value="Methyl-accepting chemotaxis protein"/>
    <property type="match status" value="1"/>
</dbReference>
<dbReference type="PROSITE" id="PS50111">
    <property type="entry name" value="CHEMOTAXIS_TRANSDUC_2"/>
    <property type="match status" value="1"/>
</dbReference>
<comment type="caution">
    <text evidence="8">The sequence shown here is derived from an EMBL/GenBank/DDBJ whole genome shotgun (WGS) entry which is preliminary data.</text>
</comment>
<feature type="transmembrane region" description="Helical" evidence="5">
    <location>
        <begin position="12"/>
        <end position="32"/>
    </location>
</feature>
<proteinExistence type="inferred from homology"/>
<evidence type="ECO:0000259" key="7">
    <source>
        <dbReference type="PROSITE" id="PS50885"/>
    </source>
</evidence>
<dbReference type="SUPFAM" id="SSF58104">
    <property type="entry name" value="Methyl-accepting chemotaxis protein (MCP) signaling domain"/>
    <property type="match status" value="1"/>
</dbReference>
<evidence type="ECO:0000256" key="5">
    <source>
        <dbReference type="SAM" id="Phobius"/>
    </source>
</evidence>
<dbReference type="EMBL" id="JMGO02000016">
    <property type="protein sequence ID" value="KXU78740.1"/>
    <property type="molecule type" value="Genomic_DNA"/>
</dbReference>
<dbReference type="CDD" id="cd11386">
    <property type="entry name" value="MCP_signal"/>
    <property type="match status" value="1"/>
</dbReference>
<evidence type="ECO:0000313" key="8">
    <source>
        <dbReference type="EMBL" id="KXU78740.1"/>
    </source>
</evidence>
<dbReference type="CDD" id="cd06225">
    <property type="entry name" value="HAMP"/>
    <property type="match status" value="1"/>
</dbReference>
<dbReference type="SMART" id="SM00283">
    <property type="entry name" value="MA"/>
    <property type="match status" value="1"/>
</dbReference>
<dbReference type="Pfam" id="PF00672">
    <property type="entry name" value="HAMP"/>
    <property type="match status" value="1"/>
</dbReference>
<evidence type="ECO:0000256" key="4">
    <source>
        <dbReference type="PROSITE-ProRule" id="PRU00284"/>
    </source>
</evidence>
<dbReference type="GO" id="GO:0006935">
    <property type="term" value="P:chemotaxis"/>
    <property type="evidence" value="ECO:0007669"/>
    <property type="project" value="UniProtKB-ARBA"/>
</dbReference>
<sequence>MSINNMTIGKKLSAAFIVLGLMLASIGGFSLLQFENMNTQTLDITDAVIPSINRANDIRNVATDLRRHELLYFVNFDDEQKRNEYRVIMDSKPAQMDMLLEEYRKTLFDQNETRLFEDLKSDWRNYLNFYYKVKNTLEQGDTLNARYMFLRDGTPLYDKLHEAVEALIKINQDYAVEGRSMAEQAYGNARINIMITLLLGVIAVVVFATILTRQIRDPLLMLADQAQQIASGRLGRGTLCDWFDQGRFHKDEIGQLAHSIRHMKEGLTDLVNDIDASVSQLSCAVEEVSTISVQASQSMHQQQQEIAQVATAMNEMQTTVHEVARNSTDAAVAAQHAFEASHQGNQVVLDAIDSIEEVSSQLEQTGRVIHNLEQESSNIGVVLDVIRGIADQTNLLALNAAIEAARAGEQGRGFAVVADEVRTLAKRTQDSTCEINKIIEILQNCAIDAGNAMQANRDQMVTSVELARQAGNSIGKINEAVTHITDMNTQIASATEQQNTVTGELNRNMVTIHEVADENAQGAQHTAQACQDLNKLAIHLQQSIGRFSLT</sequence>
<dbReference type="SMART" id="SM00304">
    <property type="entry name" value="HAMP"/>
    <property type="match status" value="1"/>
</dbReference>
<gene>
    <name evidence="8" type="ORF">LCR_02265</name>
</gene>
<dbReference type="Proteomes" id="UP000078435">
    <property type="component" value="Unassembled WGS sequence"/>
</dbReference>
<evidence type="ECO:0000256" key="3">
    <source>
        <dbReference type="ARBA" id="ARBA00029447"/>
    </source>
</evidence>
<feature type="domain" description="Methyl-accepting transducer" evidence="6">
    <location>
        <begin position="277"/>
        <end position="513"/>
    </location>
</feature>
<evidence type="ECO:0000256" key="1">
    <source>
        <dbReference type="ARBA" id="ARBA00004370"/>
    </source>
</evidence>
<reference evidence="8 9" key="1">
    <citation type="submission" date="2016-02" db="EMBL/GenBank/DDBJ databases">
        <title>Draft genome sequence of Aeromonas trota strain 1999lcr isolated from cerebrospinal fluid (CSF).</title>
        <authorList>
            <person name="Dallagassa C.B."/>
            <person name="Prediger K.C."/>
            <person name="Weiss V.A."/>
            <person name="Assis F.E."/>
            <person name="Baura V."/>
            <person name="Cruz L.M."/>
            <person name="Souza E.M."/>
            <person name="Pedrosa F.O."/>
            <person name="Fadel-Picheth C.M."/>
        </authorList>
    </citation>
    <scope>NUCLEOTIDE SEQUENCE [LARGE SCALE GENOMIC DNA]</scope>
    <source>
        <strain evidence="8 9">1999lcr</strain>
    </source>
</reference>
<dbReference type="InterPro" id="IPR024478">
    <property type="entry name" value="HlyB_4HB_MCP"/>
</dbReference>
<accession>A0A175VDX6</accession>
<dbReference type="OrthoDB" id="7054443at2"/>
<protein>
    <submittedName>
        <fullName evidence="8">Chemotaxis protein</fullName>
    </submittedName>
</protein>
<dbReference type="PROSITE" id="PS50885">
    <property type="entry name" value="HAMP"/>
    <property type="match status" value="1"/>
</dbReference>
<keyword evidence="5" id="KW-0472">Membrane</keyword>
<evidence type="ECO:0000256" key="2">
    <source>
        <dbReference type="ARBA" id="ARBA00023224"/>
    </source>
</evidence>
<comment type="similarity">
    <text evidence="3">Belongs to the methyl-accepting chemotaxis (MCP) protein family.</text>
</comment>
<dbReference type="InterPro" id="IPR004089">
    <property type="entry name" value="MCPsignal_dom"/>
</dbReference>
<dbReference type="Pfam" id="PF12729">
    <property type="entry name" value="4HB_MCP_1"/>
    <property type="match status" value="1"/>
</dbReference>
<organism evidence="8 9">
    <name type="scientific">Aeromonas enteropelogenes</name>
    <name type="common">Aeromonas trota</name>
    <dbReference type="NCBI Taxonomy" id="29489"/>
    <lineage>
        <taxon>Bacteria</taxon>
        <taxon>Pseudomonadati</taxon>
        <taxon>Pseudomonadota</taxon>
        <taxon>Gammaproteobacteria</taxon>
        <taxon>Aeromonadales</taxon>
        <taxon>Aeromonadaceae</taxon>
        <taxon>Aeromonas</taxon>
    </lineage>
</organism>
<evidence type="ECO:0000313" key="9">
    <source>
        <dbReference type="Proteomes" id="UP000078435"/>
    </source>
</evidence>
<dbReference type="InterPro" id="IPR003660">
    <property type="entry name" value="HAMP_dom"/>
</dbReference>
<dbReference type="PANTHER" id="PTHR32089">
    <property type="entry name" value="METHYL-ACCEPTING CHEMOTAXIS PROTEIN MCPB"/>
    <property type="match status" value="1"/>
</dbReference>
<dbReference type="AlphaFoldDB" id="A0A175VDX6"/>
<dbReference type="GO" id="GO:0016020">
    <property type="term" value="C:membrane"/>
    <property type="evidence" value="ECO:0007669"/>
    <property type="project" value="UniProtKB-SubCell"/>
</dbReference>
<evidence type="ECO:0000259" key="6">
    <source>
        <dbReference type="PROSITE" id="PS50111"/>
    </source>
</evidence>
<dbReference type="RefSeq" id="WP_061477205.1">
    <property type="nucleotide sequence ID" value="NZ_AP027939.1"/>
</dbReference>
<dbReference type="FunFam" id="1.10.287.950:FF:000001">
    <property type="entry name" value="Methyl-accepting chemotaxis sensory transducer"/>
    <property type="match status" value="1"/>
</dbReference>
<dbReference type="PANTHER" id="PTHR32089:SF120">
    <property type="entry name" value="METHYL-ACCEPTING CHEMOTAXIS PROTEIN TLPQ"/>
    <property type="match status" value="1"/>
</dbReference>